<evidence type="ECO:0000256" key="3">
    <source>
        <dbReference type="ARBA" id="ARBA00022475"/>
    </source>
</evidence>
<evidence type="ECO:0000313" key="13">
    <source>
        <dbReference type="Proteomes" id="UP000319502"/>
    </source>
</evidence>
<comment type="similarity">
    <text evidence="2">Belongs to the GSP F family.</text>
</comment>
<feature type="domain" description="Type II secretion system protein GspF" evidence="9">
    <location>
        <begin position="66"/>
        <end position="187"/>
    </location>
</feature>
<feature type="transmembrane region" description="Helical" evidence="8">
    <location>
        <begin position="217"/>
        <end position="236"/>
    </location>
</feature>
<feature type="transmembrane region" description="Helical" evidence="8">
    <location>
        <begin position="163"/>
        <end position="186"/>
    </location>
</feature>
<keyword evidence="13" id="KW-1185">Reference proteome</keyword>
<reference evidence="12 13" key="1">
    <citation type="submission" date="2019-07" db="EMBL/GenBank/DDBJ databases">
        <title>The pathways for chlorine oxyanion respiration interact through the shared metabolite chlorate.</title>
        <authorList>
            <person name="Barnum T.P."/>
            <person name="Cheng Y."/>
            <person name="Hill K.A."/>
            <person name="Lucas L.N."/>
            <person name="Carlson H.K."/>
            <person name="Coates J.D."/>
        </authorList>
    </citation>
    <scope>NUCLEOTIDE SEQUENCE [LARGE SCALE GENOMIC DNA]</scope>
    <source>
        <strain evidence="11 12">SFB-1</strain>
        <strain evidence="10 13">SFB-3</strain>
    </source>
</reference>
<gene>
    <name evidence="11" type="ORF">FHP89_18710</name>
    <name evidence="10" type="ORF">FHP91_07370</name>
</gene>
<keyword evidence="4" id="KW-0997">Cell inner membrane</keyword>
<keyword evidence="7 8" id="KW-0472">Membrane</keyword>
<dbReference type="FunFam" id="1.20.81.30:FF:000001">
    <property type="entry name" value="Type II secretion system protein F"/>
    <property type="match status" value="1"/>
</dbReference>
<name>A0A558CG78_9RHOO</name>
<dbReference type="AlphaFoldDB" id="A0A558CG78"/>
<dbReference type="PANTHER" id="PTHR30012">
    <property type="entry name" value="GENERAL SECRETION PATHWAY PROTEIN"/>
    <property type="match status" value="1"/>
</dbReference>
<evidence type="ECO:0000313" key="10">
    <source>
        <dbReference type="EMBL" id="TVO57488.1"/>
    </source>
</evidence>
<dbReference type="EMBL" id="VMNK01000006">
    <property type="protein sequence ID" value="TVO57488.1"/>
    <property type="molecule type" value="Genomic_DNA"/>
</dbReference>
<keyword evidence="6 8" id="KW-1133">Transmembrane helix</keyword>
<evidence type="ECO:0000313" key="11">
    <source>
        <dbReference type="EMBL" id="TVO72313.1"/>
    </source>
</evidence>
<dbReference type="PANTHER" id="PTHR30012:SF0">
    <property type="entry name" value="TYPE II SECRETION SYSTEM PROTEIN F-RELATED"/>
    <property type="match status" value="1"/>
</dbReference>
<feature type="domain" description="Type II secretion system protein GspF" evidence="9">
    <location>
        <begin position="268"/>
        <end position="390"/>
    </location>
</feature>
<evidence type="ECO:0000256" key="2">
    <source>
        <dbReference type="ARBA" id="ARBA00005745"/>
    </source>
</evidence>
<evidence type="ECO:0000256" key="1">
    <source>
        <dbReference type="ARBA" id="ARBA00004429"/>
    </source>
</evidence>
<dbReference type="Proteomes" id="UP000318349">
    <property type="component" value="Unassembled WGS sequence"/>
</dbReference>
<dbReference type="GO" id="GO:0005886">
    <property type="term" value="C:plasma membrane"/>
    <property type="evidence" value="ECO:0007669"/>
    <property type="project" value="UniProtKB-SubCell"/>
</dbReference>
<dbReference type="InterPro" id="IPR003004">
    <property type="entry name" value="GspF/PilC"/>
</dbReference>
<dbReference type="EMBL" id="VMNI01000021">
    <property type="protein sequence ID" value="TVO72313.1"/>
    <property type="molecule type" value="Genomic_DNA"/>
</dbReference>
<comment type="subcellular location">
    <subcellularLocation>
        <location evidence="1">Cell inner membrane</location>
        <topology evidence="1">Multi-pass membrane protein</topology>
    </subcellularLocation>
</comment>
<evidence type="ECO:0000256" key="5">
    <source>
        <dbReference type="ARBA" id="ARBA00022692"/>
    </source>
</evidence>
<dbReference type="InterPro" id="IPR018076">
    <property type="entry name" value="T2SS_GspF_dom"/>
</dbReference>
<evidence type="ECO:0000256" key="7">
    <source>
        <dbReference type="ARBA" id="ARBA00023136"/>
    </source>
</evidence>
<evidence type="ECO:0000313" key="12">
    <source>
        <dbReference type="Proteomes" id="UP000318349"/>
    </source>
</evidence>
<evidence type="ECO:0000256" key="4">
    <source>
        <dbReference type="ARBA" id="ARBA00022519"/>
    </source>
</evidence>
<organism evidence="11 12">
    <name type="scientific">Denitromonas halophila</name>
    <dbReference type="NCBI Taxonomy" id="1629404"/>
    <lineage>
        <taxon>Bacteria</taxon>
        <taxon>Pseudomonadati</taxon>
        <taxon>Pseudomonadota</taxon>
        <taxon>Betaproteobacteria</taxon>
        <taxon>Rhodocyclales</taxon>
        <taxon>Zoogloeaceae</taxon>
        <taxon>Denitromonas</taxon>
    </lineage>
</organism>
<keyword evidence="5 8" id="KW-0812">Transmembrane</keyword>
<dbReference type="Pfam" id="PF00482">
    <property type="entry name" value="T2SSF"/>
    <property type="match status" value="2"/>
</dbReference>
<accession>A0A558CG78</accession>
<sequence>MVMFAYKAITPDGRHVRGEMDAANLVDLEMRLKRMDLDFINGNTLKGARAWHNAPIPRRELINFCFHLEQLTRAGVPILEGLADLRDSTEHARFREVVAGLVESIEGGRNLSDAAEDYPHVFDTVFCALLRAGETSGQLPRVLREIMESIKREDELAAFGRRVVIYPIIVSTIILAALAVALLFLVPQLGSLFRLAGQTLPLQTRLLIGASELLADWWWLLLLVVAATATGLRLAIQRSPSAKRSWDGLMLALPLIGPIRSKIILARFAGLFSMMYGAGIPIVNALKSAETVAGNTLVADALSRVRDRIAEGHSVSSAFAATPLFPPLVVRMLRVGENTGALDTALANVNYFYDRDVREAVDRLQAIIEPLLMVVLGAILLGIMMAVLGPVYDIITQLPL</sequence>
<proteinExistence type="inferred from homology"/>
<dbReference type="Gene3D" id="1.20.81.30">
    <property type="entry name" value="Type II secretion system (T2SS), domain F"/>
    <property type="match status" value="2"/>
</dbReference>
<dbReference type="InterPro" id="IPR042094">
    <property type="entry name" value="T2SS_GspF_sf"/>
</dbReference>
<feature type="transmembrane region" description="Helical" evidence="8">
    <location>
        <begin position="371"/>
        <end position="392"/>
    </location>
</feature>
<dbReference type="OrthoDB" id="9805682at2"/>
<protein>
    <submittedName>
        <fullName evidence="11">Type II secretion system F family protein</fullName>
    </submittedName>
</protein>
<keyword evidence="3" id="KW-1003">Cell membrane</keyword>
<evidence type="ECO:0000259" key="9">
    <source>
        <dbReference type="Pfam" id="PF00482"/>
    </source>
</evidence>
<evidence type="ECO:0000256" key="8">
    <source>
        <dbReference type="SAM" id="Phobius"/>
    </source>
</evidence>
<comment type="caution">
    <text evidence="11">The sequence shown here is derived from an EMBL/GenBank/DDBJ whole genome shotgun (WGS) entry which is preliminary data.</text>
</comment>
<dbReference type="PRINTS" id="PR00812">
    <property type="entry name" value="BCTERIALGSPF"/>
</dbReference>
<dbReference type="Proteomes" id="UP000319502">
    <property type="component" value="Unassembled WGS sequence"/>
</dbReference>
<evidence type="ECO:0000256" key="6">
    <source>
        <dbReference type="ARBA" id="ARBA00022989"/>
    </source>
</evidence>